<dbReference type="InterPro" id="IPR036388">
    <property type="entry name" value="WH-like_DNA-bd_sf"/>
</dbReference>
<evidence type="ECO:0000259" key="3">
    <source>
        <dbReference type="PROSITE" id="PS50043"/>
    </source>
</evidence>
<dbReference type="GO" id="GO:0005524">
    <property type="term" value="F:ATP binding"/>
    <property type="evidence" value="ECO:0007669"/>
    <property type="project" value="UniProtKB-KW"/>
</dbReference>
<feature type="domain" description="HTH luxR-type" evidence="3">
    <location>
        <begin position="851"/>
        <end position="916"/>
    </location>
</feature>
<dbReference type="Pfam" id="PF13191">
    <property type="entry name" value="AAA_16"/>
    <property type="match status" value="1"/>
</dbReference>
<evidence type="ECO:0000256" key="2">
    <source>
        <dbReference type="ARBA" id="ARBA00022840"/>
    </source>
</evidence>
<dbReference type="SUPFAM" id="SSF52540">
    <property type="entry name" value="P-loop containing nucleoside triphosphate hydrolases"/>
    <property type="match status" value="1"/>
</dbReference>
<comment type="caution">
    <text evidence="4">The sequence shown here is derived from an EMBL/GenBank/DDBJ whole genome shotgun (WGS) entry which is preliminary data.</text>
</comment>
<dbReference type="InterPro" id="IPR041664">
    <property type="entry name" value="AAA_16"/>
</dbReference>
<protein>
    <submittedName>
        <fullName evidence="4">Transcriptional regulator</fullName>
    </submittedName>
</protein>
<dbReference type="InterPro" id="IPR016032">
    <property type="entry name" value="Sig_transdc_resp-reg_C-effctor"/>
</dbReference>
<dbReference type="PANTHER" id="PTHR16305:SF35">
    <property type="entry name" value="TRANSCRIPTIONAL ACTIVATOR DOMAIN"/>
    <property type="match status" value="1"/>
</dbReference>
<dbReference type="SMART" id="SM00421">
    <property type="entry name" value="HTH_LUXR"/>
    <property type="match status" value="1"/>
</dbReference>
<dbReference type="Gene3D" id="1.25.40.10">
    <property type="entry name" value="Tetratricopeptide repeat domain"/>
    <property type="match status" value="1"/>
</dbReference>
<evidence type="ECO:0000256" key="1">
    <source>
        <dbReference type="ARBA" id="ARBA00022741"/>
    </source>
</evidence>
<dbReference type="AlphaFoldDB" id="A0A511JHX3"/>
<dbReference type="Proteomes" id="UP000321049">
    <property type="component" value="Unassembled WGS sequence"/>
</dbReference>
<dbReference type="GO" id="GO:0005737">
    <property type="term" value="C:cytoplasm"/>
    <property type="evidence" value="ECO:0007669"/>
    <property type="project" value="TreeGrafter"/>
</dbReference>
<keyword evidence="1" id="KW-0547">Nucleotide-binding</keyword>
<dbReference type="GO" id="GO:0006355">
    <property type="term" value="P:regulation of DNA-templated transcription"/>
    <property type="evidence" value="ECO:0007669"/>
    <property type="project" value="InterPro"/>
</dbReference>
<accession>A0A511JHX3</accession>
<dbReference type="Gene3D" id="3.40.50.300">
    <property type="entry name" value="P-loop containing nucleotide triphosphate hydrolases"/>
    <property type="match status" value="1"/>
</dbReference>
<dbReference type="EMBL" id="BJWH01000004">
    <property type="protein sequence ID" value="GEL97566.1"/>
    <property type="molecule type" value="Genomic_DNA"/>
</dbReference>
<dbReference type="PROSITE" id="PS00622">
    <property type="entry name" value="HTH_LUXR_1"/>
    <property type="match status" value="1"/>
</dbReference>
<dbReference type="GO" id="GO:0004016">
    <property type="term" value="F:adenylate cyclase activity"/>
    <property type="evidence" value="ECO:0007669"/>
    <property type="project" value="TreeGrafter"/>
</dbReference>
<keyword evidence="2" id="KW-0067">ATP-binding</keyword>
<evidence type="ECO:0000313" key="5">
    <source>
        <dbReference type="Proteomes" id="UP000321049"/>
    </source>
</evidence>
<reference evidence="4 5" key="1">
    <citation type="submission" date="2019-07" db="EMBL/GenBank/DDBJ databases">
        <title>Whole genome shotgun sequence of Cellulomonas terrae NBRC 100819.</title>
        <authorList>
            <person name="Hosoyama A."/>
            <person name="Uohara A."/>
            <person name="Ohji S."/>
            <person name="Ichikawa N."/>
        </authorList>
    </citation>
    <scope>NUCLEOTIDE SEQUENCE [LARGE SCALE GENOMIC DNA]</scope>
    <source>
        <strain evidence="4 5">NBRC 100819</strain>
    </source>
</reference>
<gene>
    <name evidence="4" type="ORF">CTE05_11130</name>
</gene>
<dbReference type="SUPFAM" id="SSF48452">
    <property type="entry name" value="TPR-like"/>
    <property type="match status" value="1"/>
</dbReference>
<organism evidence="4 5">
    <name type="scientific">Cellulomonas terrae</name>
    <dbReference type="NCBI Taxonomy" id="311234"/>
    <lineage>
        <taxon>Bacteria</taxon>
        <taxon>Bacillati</taxon>
        <taxon>Actinomycetota</taxon>
        <taxon>Actinomycetes</taxon>
        <taxon>Micrococcales</taxon>
        <taxon>Cellulomonadaceae</taxon>
        <taxon>Cellulomonas</taxon>
    </lineage>
</organism>
<dbReference type="PRINTS" id="PR00038">
    <property type="entry name" value="HTHLUXR"/>
</dbReference>
<dbReference type="InterPro" id="IPR011990">
    <property type="entry name" value="TPR-like_helical_dom_sf"/>
</dbReference>
<dbReference type="InterPro" id="IPR000792">
    <property type="entry name" value="Tscrpt_reg_LuxR_C"/>
</dbReference>
<dbReference type="Gene3D" id="1.10.10.10">
    <property type="entry name" value="Winged helix-like DNA-binding domain superfamily/Winged helix DNA-binding domain"/>
    <property type="match status" value="1"/>
</dbReference>
<dbReference type="InterPro" id="IPR027417">
    <property type="entry name" value="P-loop_NTPase"/>
</dbReference>
<sequence length="924" mass="98487">MVDLLGTAQPRGPSLHVSGRRLPRIVGRDAELRRVESFADDVRLAARGRSLVLVGEAGIGKTTLWEHGVECCRAAQALVLVARPSEEDRDNPAQGLHDLFDRLPASTELAADLPAVERSRWLLDQLRALAAEAPVVVAVDDLPWLDDITRHTLRFALRRLGDEPVSLLATARTWSPEELAIPAPGLDGGVERLDLPGLERLSLRRIVSAAVPTLSLPAVSQVGELAHGNPFFALELARAHQLGTGCPPDGSPLAALGHRVAELPADTLRLVRLLALAGPSPLRGLASAAGLRSVDDAVRPALDAEVVVLEHDFGLRFTHPLISTAVLAGMHALDRRGLHAALARTLEDPDARAVHLARAVDGTDAAAADEIESAALRLARRGAPRLAADLLGDSARLTPPDDEDASVRRTLARMMQCATAGDLPTALRLADGLLERLEPGPLRASVVTGRVVLDFTDAEAVLRTALEEVPEDGSVAHASLRGRVLGLLGWLLGIHLGRLDEGLACAQAALETGRSLDDAVLIAQAASAVSTTSLLLGRRTDGLIEEAVAVGSEVVQSQLALWPRVLQGRQQLWDGHLAWARTNLESMHRSARSNGAEFQRSYRLYDLAQVALAAGELDVAAHHLEDGSEAARDCADDRALAWLAYPAGLLAGLRGNTDAAHAHADRLDAWAARVGERPRLAMAGHVRGVAAAARRDWPAALDTLQGALGVLDTLGYAHPGPVPVLPQAIQVASLAGATDLVEQLTHRLRDQCAALASPWADAQVLAATGQLLLLRDQPEAFDALQRAQDRLAGLGYGLDAARTGSFALAAALRTGRRQWAREHGERYLATFLDAGVRGWDAVVVELLDRVRGTTDDELTPTESEIAALVADGLRNREIAARLFVSESTVEAHLTRTYRKLGLRNRAELSRRVARSGVSSGVSPL</sequence>
<dbReference type="CDD" id="cd06170">
    <property type="entry name" value="LuxR_C_like"/>
    <property type="match status" value="1"/>
</dbReference>
<name>A0A511JHX3_9CELL</name>
<dbReference type="Pfam" id="PF00196">
    <property type="entry name" value="GerE"/>
    <property type="match status" value="1"/>
</dbReference>
<proteinExistence type="predicted"/>
<dbReference type="PROSITE" id="PS50043">
    <property type="entry name" value="HTH_LUXR_2"/>
    <property type="match status" value="1"/>
</dbReference>
<evidence type="ECO:0000313" key="4">
    <source>
        <dbReference type="EMBL" id="GEL97566.1"/>
    </source>
</evidence>
<keyword evidence="5" id="KW-1185">Reference proteome</keyword>
<dbReference type="PANTHER" id="PTHR16305">
    <property type="entry name" value="TESTICULAR SOLUBLE ADENYLYL CYCLASE"/>
    <property type="match status" value="1"/>
</dbReference>
<dbReference type="GO" id="GO:0003677">
    <property type="term" value="F:DNA binding"/>
    <property type="evidence" value="ECO:0007669"/>
    <property type="project" value="InterPro"/>
</dbReference>
<dbReference type="SUPFAM" id="SSF46894">
    <property type="entry name" value="C-terminal effector domain of the bipartite response regulators"/>
    <property type="match status" value="1"/>
</dbReference>